<dbReference type="Pfam" id="PF02567">
    <property type="entry name" value="PhzC-PhzF"/>
    <property type="match status" value="1"/>
</dbReference>
<gene>
    <name evidence="4" type="ORF">CH364_06415</name>
</gene>
<dbReference type="OrthoDB" id="9788221at2"/>
<evidence type="ECO:0000256" key="3">
    <source>
        <dbReference type="PIRSR" id="PIRSR016184-1"/>
    </source>
</evidence>
<evidence type="ECO:0000313" key="4">
    <source>
        <dbReference type="EMBL" id="PJZ85822.1"/>
    </source>
</evidence>
<evidence type="ECO:0000256" key="2">
    <source>
        <dbReference type="ARBA" id="ARBA00023235"/>
    </source>
</evidence>
<protein>
    <submittedName>
        <fullName evidence="4">Phenazine biosynthesis protein, PhzF family</fullName>
    </submittedName>
</protein>
<dbReference type="RefSeq" id="WP_100742736.1">
    <property type="nucleotide sequence ID" value="NZ_NPDW01000001.1"/>
</dbReference>
<dbReference type="InterPro" id="IPR003719">
    <property type="entry name" value="Phenazine_PhzF-like"/>
</dbReference>
<dbReference type="GO" id="GO:0016853">
    <property type="term" value="F:isomerase activity"/>
    <property type="evidence" value="ECO:0007669"/>
    <property type="project" value="UniProtKB-KW"/>
</dbReference>
<organism evidence="4 5">
    <name type="scientific">Leptospira harrisiae</name>
    <dbReference type="NCBI Taxonomy" id="2023189"/>
    <lineage>
        <taxon>Bacteria</taxon>
        <taxon>Pseudomonadati</taxon>
        <taxon>Spirochaetota</taxon>
        <taxon>Spirochaetia</taxon>
        <taxon>Leptospirales</taxon>
        <taxon>Leptospiraceae</taxon>
        <taxon>Leptospira</taxon>
    </lineage>
</organism>
<dbReference type="PANTHER" id="PTHR13774:SF17">
    <property type="entry name" value="PHENAZINE BIOSYNTHESIS-LIKE DOMAIN-CONTAINING PROTEIN"/>
    <property type="match status" value="1"/>
</dbReference>
<proteinExistence type="inferred from homology"/>
<dbReference type="AlphaFoldDB" id="A0A2N0ANB9"/>
<keyword evidence="2" id="KW-0413">Isomerase</keyword>
<feature type="active site" evidence="3">
    <location>
        <position position="46"/>
    </location>
</feature>
<dbReference type="SUPFAM" id="SSF54506">
    <property type="entry name" value="Diaminopimelate epimerase-like"/>
    <property type="match status" value="1"/>
</dbReference>
<dbReference type="Proteomes" id="UP000232145">
    <property type="component" value="Unassembled WGS sequence"/>
</dbReference>
<comment type="similarity">
    <text evidence="1">Belongs to the PhzF family.</text>
</comment>
<evidence type="ECO:0000313" key="5">
    <source>
        <dbReference type="Proteomes" id="UP000232145"/>
    </source>
</evidence>
<reference evidence="4 5" key="1">
    <citation type="submission" date="2017-07" db="EMBL/GenBank/DDBJ databases">
        <title>Leptospira spp. isolated from tropical soils.</title>
        <authorList>
            <person name="Thibeaux R."/>
            <person name="Iraola G."/>
            <person name="Ferres I."/>
            <person name="Bierque E."/>
            <person name="Girault D."/>
            <person name="Soupe-Gilbert M.-E."/>
            <person name="Picardeau M."/>
            <person name="Goarant C."/>
        </authorList>
    </citation>
    <scope>NUCLEOTIDE SEQUENCE [LARGE SCALE GENOMIC DNA]</scope>
    <source>
        <strain evidence="4 5">FH2-B-A1</strain>
    </source>
</reference>
<dbReference type="PANTHER" id="PTHR13774">
    <property type="entry name" value="PHENAZINE BIOSYNTHESIS PROTEIN"/>
    <property type="match status" value="1"/>
</dbReference>
<accession>A0A2N0ANB9</accession>
<dbReference type="Gene3D" id="3.10.310.10">
    <property type="entry name" value="Diaminopimelate Epimerase, Chain A, domain 1"/>
    <property type="match status" value="2"/>
</dbReference>
<comment type="caution">
    <text evidence="4">The sequence shown here is derived from an EMBL/GenBank/DDBJ whole genome shotgun (WGS) entry which is preliminary data.</text>
</comment>
<dbReference type="GO" id="GO:0005737">
    <property type="term" value="C:cytoplasm"/>
    <property type="evidence" value="ECO:0007669"/>
    <property type="project" value="TreeGrafter"/>
</dbReference>
<evidence type="ECO:0000256" key="1">
    <source>
        <dbReference type="ARBA" id="ARBA00008270"/>
    </source>
</evidence>
<dbReference type="NCBIfam" id="TIGR00654">
    <property type="entry name" value="PhzF_family"/>
    <property type="match status" value="1"/>
</dbReference>
<dbReference type="EMBL" id="NPDX01000001">
    <property type="protein sequence ID" value="PJZ85822.1"/>
    <property type="molecule type" value="Genomic_DNA"/>
</dbReference>
<keyword evidence="5" id="KW-1185">Reference proteome</keyword>
<name>A0A2N0ANB9_9LEPT</name>
<dbReference type="PIRSF" id="PIRSF016184">
    <property type="entry name" value="PhzC_PhzF"/>
    <property type="match status" value="1"/>
</dbReference>
<sequence length="267" mass="30270">MKQSIFIVDAFTNSLFSGNPAAVLVLTDWPDDIWMQNIAKENNLSETSFVVKEGNDYRIRWFTPFVEVDLCGHATLAAAFVLKNYYAENRNEFQFVSKSGSLPITIDEHLIYLNFPTYPIFQKSKTIDSKVLTSILGREPIEIWQGKDTIFVFDEKKDLEILSPDFQNLGKLPTNRGFIALWIKDSESQSEIVDYEFRFFGPGLGIPEDPATGSAHCSLAPFVAKRLKKNKFRSLQKSSRGADFFIELQIDRVSIGGSAVLYLRGEI</sequence>